<dbReference type="EMBL" id="JAAIKC010000006">
    <property type="protein sequence ID" value="NEW07829.1"/>
    <property type="molecule type" value="Genomic_DNA"/>
</dbReference>
<reference evidence="1" key="1">
    <citation type="submission" date="2020-02" db="EMBL/GenBank/DDBJ databases">
        <authorList>
            <person name="Shen X.-R."/>
            <person name="Zhang Y.-X."/>
        </authorList>
    </citation>
    <scope>NUCLEOTIDE SEQUENCE</scope>
    <source>
        <strain evidence="1">SYP-B3998</strain>
    </source>
</reference>
<sequence>MSQLLAHLYLFCDKTKSESKKLSVTRYTHVKEVTEHSCNSIEFEMTSYESLNMIENRGEKVFSFMLQDCAANYEGKSAKIFHLNKLYLAFDFGE</sequence>
<organism evidence="1">
    <name type="scientific">Paenibacillus sp. SYP-B3998</name>
    <dbReference type="NCBI Taxonomy" id="2678564"/>
    <lineage>
        <taxon>Bacteria</taxon>
        <taxon>Bacillati</taxon>
        <taxon>Bacillota</taxon>
        <taxon>Bacilli</taxon>
        <taxon>Bacillales</taxon>
        <taxon>Paenibacillaceae</taxon>
        <taxon>Paenibacillus</taxon>
    </lineage>
</organism>
<evidence type="ECO:0000313" key="1">
    <source>
        <dbReference type="EMBL" id="NEW07829.1"/>
    </source>
</evidence>
<name>A0A6G4A1X4_9BACL</name>
<dbReference type="AlphaFoldDB" id="A0A6G4A1X4"/>
<comment type="caution">
    <text evidence="1">The sequence shown here is derived from an EMBL/GenBank/DDBJ whole genome shotgun (WGS) entry which is preliminary data.</text>
</comment>
<gene>
    <name evidence="1" type="ORF">GK047_17660</name>
</gene>
<proteinExistence type="predicted"/>
<accession>A0A6G4A1X4</accession>
<dbReference type="RefSeq" id="WP_163949481.1">
    <property type="nucleotide sequence ID" value="NZ_JAAIKC010000006.1"/>
</dbReference>
<protein>
    <submittedName>
        <fullName evidence="1">Uncharacterized protein</fullName>
    </submittedName>
</protein>